<dbReference type="InterPro" id="IPR018682">
    <property type="entry name" value="DUF2167_membr"/>
</dbReference>
<name>A0ABR5A305_9BACL</name>
<keyword evidence="4" id="KW-1185">Reference proteome</keyword>
<accession>A0ABR5A305</accession>
<sequence>MASVYPVDDDWAVYFQYEEDGHITDDEKDSIDADALLQSYKDGTEEQNKQLENPADHLFIDGWELPPSYDEPSRTLSWTLRAHDGNNNPIVNQNVRILTRVGNMSVILVTDPAHLQEHATAINDLVLSNLVVKEGQRYDDFDESTDEKAGYGLTGLILGGVGVVAAKKLGLLALIAVFAKKFGIVIVAAGAGLWSFLRGRSRKLKADTQEQQVPAVNEEEKPNQNSNRLS</sequence>
<comment type="caution">
    <text evidence="3">The sequence shown here is derived from an EMBL/GenBank/DDBJ whole genome shotgun (WGS) entry which is preliminary data.</text>
</comment>
<dbReference type="Proteomes" id="UP000054526">
    <property type="component" value="Unassembled WGS sequence"/>
</dbReference>
<evidence type="ECO:0000256" key="2">
    <source>
        <dbReference type="SAM" id="Phobius"/>
    </source>
</evidence>
<protein>
    <recommendedName>
        <fullName evidence="5">Membrane-anchored protein</fullName>
    </recommendedName>
</protein>
<organism evidence="3 4">
    <name type="scientific">Cohnella kolymensis</name>
    <dbReference type="NCBI Taxonomy" id="1590652"/>
    <lineage>
        <taxon>Bacteria</taxon>
        <taxon>Bacillati</taxon>
        <taxon>Bacillota</taxon>
        <taxon>Bacilli</taxon>
        <taxon>Bacillales</taxon>
        <taxon>Paenibacillaceae</taxon>
        <taxon>Cohnella</taxon>
    </lineage>
</organism>
<evidence type="ECO:0000313" key="3">
    <source>
        <dbReference type="EMBL" id="KIL35447.1"/>
    </source>
</evidence>
<keyword evidence="2" id="KW-0472">Membrane</keyword>
<proteinExistence type="predicted"/>
<evidence type="ECO:0008006" key="5">
    <source>
        <dbReference type="Google" id="ProtNLM"/>
    </source>
</evidence>
<dbReference type="EMBL" id="JXAL01000022">
    <property type="protein sequence ID" value="KIL35447.1"/>
    <property type="molecule type" value="Genomic_DNA"/>
</dbReference>
<evidence type="ECO:0000313" key="4">
    <source>
        <dbReference type="Proteomes" id="UP000054526"/>
    </source>
</evidence>
<keyword evidence="2" id="KW-0812">Transmembrane</keyword>
<gene>
    <name evidence="3" type="ORF">SD71_13830</name>
</gene>
<reference evidence="3 4" key="1">
    <citation type="submission" date="2014-12" db="EMBL/GenBank/DDBJ databases">
        <title>Draft genome sequence of Cohnella kolymensis strain B-2846.</title>
        <authorList>
            <person name="Karlyshev A.V."/>
            <person name="Kudryashova E.B."/>
        </authorList>
    </citation>
    <scope>NUCLEOTIDE SEQUENCE [LARGE SCALE GENOMIC DNA]</scope>
    <source>
        <strain evidence="3 4">VKM B-2846</strain>
    </source>
</reference>
<feature type="region of interest" description="Disordered" evidence="1">
    <location>
        <begin position="207"/>
        <end position="230"/>
    </location>
</feature>
<keyword evidence="2" id="KW-1133">Transmembrane helix</keyword>
<dbReference type="Pfam" id="PF09935">
    <property type="entry name" value="DUF2167"/>
    <property type="match status" value="1"/>
</dbReference>
<feature type="transmembrane region" description="Helical" evidence="2">
    <location>
        <begin position="172"/>
        <end position="197"/>
    </location>
</feature>
<evidence type="ECO:0000256" key="1">
    <source>
        <dbReference type="SAM" id="MobiDB-lite"/>
    </source>
</evidence>